<evidence type="ECO:0000313" key="1">
    <source>
        <dbReference type="EMBL" id="CAH3172768.1"/>
    </source>
</evidence>
<protein>
    <submittedName>
        <fullName evidence="1">Uncharacterized protein</fullName>
    </submittedName>
</protein>
<dbReference type="Proteomes" id="UP001159405">
    <property type="component" value="Unassembled WGS sequence"/>
</dbReference>
<evidence type="ECO:0000313" key="2">
    <source>
        <dbReference type="Proteomes" id="UP001159405"/>
    </source>
</evidence>
<gene>
    <name evidence="1" type="ORF">PLOB_00013205</name>
</gene>
<comment type="caution">
    <text evidence="1">The sequence shown here is derived from an EMBL/GenBank/DDBJ whole genome shotgun (WGS) entry which is preliminary data.</text>
</comment>
<dbReference type="EMBL" id="CALNXK010000176">
    <property type="protein sequence ID" value="CAH3172768.1"/>
    <property type="molecule type" value="Genomic_DNA"/>
</dbReference>
<name>A0ABN8R4K8_9CNID</name>
<reference evidence="1 2" key="1">
    <citation type="submission" date="2022-05" db="EMBL/GenBank/DDBJ databases">
        <authorList>
            <consortium name="Genoscope - CEA"/>
            <person name="William W."/>
        </authorList>
    </citation>
    <scope>NUCLEOTIDE SEQUENCE [LARGE SCALE GENOMIC DNA]</scope>
</reference>
<accession>A0ABN8R4K8</accession>
<sequence>MSSSVPKVLILGHSFVKRLHCDLKAGFGARADSSFNLEGTASATLFGVGGRTAHKLRLHDLHVVRRLAPRCSHFGDRYERSFGFRTGGGGLVHRGACFFAFERFCGECYWSLSCHSTWRFFSHIGRNFFNALRFSTIMFVSY</sequence>
<organism evidence="1 2">
    <name type="scientific">Porites lobata</name>
    <dbReference type="NCBI Taxonomy" id="104759"/>
    <lineage>
        <taxon>Eukaryota</taxon>
        <taxon>Metazoa</taxon>
        <taxon>Cnidaria</taxon>
        <taxon>Anthozoa</taxon>
        <taxon>Hexacorallia</taxon>
        <taxon>Scleractinia</taxon>
        <taxon>Fungiina</taxon>
        <taxon>Poritidae</taxon>
        <taxon>Porites</taxon>
    </lineage>
</organism>
<keyword evidence="2" id="KW-1185">Reference proteome</keyword>
<proteinExistence type="predicted"/>